<dbReference type="InterPro" id="IPR003425">
    <property type="entry name" value="CCB3/YggT"/>
</dbReference>
<accession>A0A223XFP0</accession>
<name>A0A223XFP0_LATSK</name>
<dbReference type="EMBL" id="OKRC01000001">
    <property type="protein sequence ID" value="SPE18452.1"/>
    <property type="molecule type" value="Genomic_DNA"/>
</dbReference>
<organism evidence="1 2">
    <name type="scientific">Latilactobacillus sakei</name>
    <name type="common">Lactobacillus sakei</name>
    <dbReference type="NCBI Taxonomy" id="1599"/>
    <lineage>
        <taxon>Bacteria</taxon>
        <taxon>Bacillati</taxon>
        <taxon>Bacillota</taxon>
        <taxon>Bacilli</taxon>
        <taxon>Lactobacillales</taxon>
        <taxon>Lactobacillaceae</taxon>
        <taxon>Latilactobacillus</taxon>
    </lineage>
</organism>
<protein>
    <submittedName>
        <fullName evidence="1">YGGT family protein</fullName>
    </submittedName>
</protein>
<dbReference type="RefSeq" id="WP_011374460.1">
    <property type="nucleotide sequence ID" value="NZ_AP017931.1"/>
</dbReference>
<proteinExistence type="predicted"/>
<comment type="caution">
    <text evidence="1">The sequence shown here is derived from an EMBL/GenBank/DDBJ whole genome shotgun (WGS) entry which is preliminary data.</text>
</comment>
<sequence length="94" mass="10596">MQFVIYLLMFLMQATRIYVGIIFIYCLLTWIPGAMDSKLGQLLARLVEPFLGVFDRIIPAIGGIGFSAIIAGFVLYLVERGLGTIIQILAMRYY</sequence>
<dbReference type="Proteomes" id="UP000239650">
    <property type="component" value="Unassembled WGS sequence"/>
</dbReference>
<dbReference type="OMA" id="YILASWV"/>
<evidence type="ECO:0000313" key="2">
    <source>
        <dbReference type="Proteomes" id="UP000239650"/>
    </source>
</evidence>
<dbReference type="AlphaFoldDB" id="A0A223XFP0"/>
<evidence type="ECO:0000313" key="1">
    <source>
        <dbReference type="EMBL" id="SPE18452.1"/>
    </source>
</evidence>
<reference evidence="1 2" key="1">
    <citation type="submission" date="2018-02" db="EMBL/GenBank/DDBJ databases">
        <authorList>
            <person name="Rodrigo-Torres L."/>
            <person name="Arahal R. D."/>
            <person name="Lucena T."/>
        </authorList>
    </citation>
    <scope>NUCLEOTIDE SEQUENCE [LARGE SCALE GENOMIC DNA]</scope>
    <source>
        <strain evidence="1 2">CECT 9267</strain>
    </source>
</reference>
<gene>
    <name evidence="1" type="ORF">LAS9267_00098</name>
</gene>
<dbReference type="GO" id="GO:0016020">
    <property type="term" value="C:membrane"/>
    <property type="evidence" value="ECO:0007669"/>
    <property type="project" value="InterPro"/>
</dbReference>
<dbReference type="Pfam" id="PF02325">
    <property type="entry name" value="CCB3_YggT"/>
    <property type="match status" value="1"/>
</dbReference>